<dbReference type="STRING" id="254877.A0A1V6TDP7"/>
<comment type="caution">
    <text evidence="6">The sequence shown here is derived from an EMBL/GenBank/DDBJ whole genome shotgun (WGS) entry which is preliminary data.</text>
</comment>
<feature type="transmembrane region" description="Helical" evidence="5">
    <location>
        <begin position="17"/>
        <end position="43"/>
    </location>
</feature>
<dbReference type="EMBL" id="MLQL01000010">
    <property type="protein sequence ID" value="OQE23959.1"/>
    <property type="molecule type" value="Genomic_DNA"/>
</dbReference>
<keyword evidence="5" id="KW-0472">Membrane</keyword>
<dbReference type="GO" id="GO:0004311">
    <property type="term" value="F:geranylgeranyl diphosphate synthase activity"/>
    <property type="evidence" value="ECO:0007669"/>
    <property type="project" value="InterPro"/>
</dbReference>
<keyword evidence="4" id="KW-0125">Carotenoid biosynthesis</keyword>
<dbReference type="EC" id="2.5.1.32" evidence="2"/>
<name>A0A1V6TDP7_9EURO</name>
<dbReference type="Proteomes" id="UP000191342">
    <property type="component" value="Unassembled WGS sequence"/>
</dbReference>
<evidence type="ECO:0000256" key="2">
    <source>
        <dbReference type="ARBA" id="ARBA00012396"/>
    </source>
</evidence>
<keyword evidence="5" id="KW-1133">Transmembrane helix</keyword>
<dbReference type="Gene3D" id="1.10.600.10">
    <property type="entry name" value="Farnesyl Diphosphate Synthase"/>
    <property type="match status" value="1"/>
</dbReference>
<evidence type="ECO:0000256" key="1">
    <source>
        <dbReference type="ARBA" id="ARBA00001805"/>
    </source>
</evidence>
<dbReference type="PANTHER" id="PTHR31480">
    <property type="entry name" value="BIFUNCTIONAL LYCOPENE CYCLASE/PHYTOENE SYNTHASE"/>
    <property type="match status" value="1"/>
</dbReference>
<dbReference type="AlphaFoldDB" id="A0A1V6TDP7"/>
<sequence length="395" mass="43574">MTKVDIQVWTHLDAEEAFFFLITNVMIVGGLVAIDHAIALVQLQIATSPGSMSNLTGFGKLLTTFTINNDPKDSQFIQSLANSVQTVASASQSMYMGSSMFQGQLRVDLIFLYSFCRITDDLVDEAPDRTTARTLIDQSRQLLDFQFASSEPGLLNSAKAQNEKHTKNQYIPQSLISAVERLPSTRLNSHHLHGLLQGFVTDLEFDAEKGSFPIKTEEHLESYALHVAGTVAASVLELVFHHYPEHISAKDHSLRQRVVAAGEGMGQALQYVNIARDIERDALIQRVYLPTTWLYKEGLTPADVIAEPCNPKILLPKQRMLDKADACARAAEGAIAYLPTGIQGPVRATVESYMAIGTELRNPGARCLRGGKIKLPLWRRLYVAYSAMARSEVAA</sequence>
<dbReference type="Pfam" id="PF00494">
    <property type="entry name" value="SQS_PSY"/>
    <property type="match status" value="1"/>
</dbReference>
<dbReference type="InterPro" id="IPR019845">
    <property type="entry name" value="Squalene/phytoene_synthase_CS"/>
</dbReference>
<dbReference type="InterPro" id="IPR044843">
    <property type="entry name" value="Trans_IPPS_bact-type"/>
</dbReference>
<evidence type="ECO:0000313" key="6">
    <source>
        <dbReference type="EMBL" id="OQE23959.1"/>
    </source>
</evidence>
<dbReference type="SUPFAM" id="SSF48576">
    <property type="entry name" value="Terpenoid synthases"/>
    <property type="match status" value="1"/>
</dbReference>
<comment type="catalytic activity">
    <reaction evidence="1">
        <text>2 (2E,6E,10E)-geranylgeranyl diphosphate = 15-cis-phytoene + 2 diphosphate</text>
        <dbReference type="Rhea" id="RHEA:34475"/>
        <dbReference type="ChEBI" id="CHEBI:27787"/>
        <dbReference type="ChEBI" id="CHEBI:33019"/>
        <dbReference type="ChEBI" id="CHEBI:58756"/>
        <dbReference type="EC" id="2.5.1.32"/>
    </reaction>
</comment>
<keyword evidence="5" id="KW-0812">Transmembrane</keyword>
<evidence type="ECO:0000256" key="3">
    <source>
        <dbReference type="ARBA" id="ARBA00022679"/>
    </source>
</evidence>
<keyword evidence="7" id="KW-1185">Reference proteome</keyword>
<dbReference type="GO" id="GO:0016117">
    <property type="term" value="P:carotenoid biosynthetic process"/>
    <property type="evidence" value="ECO:0007669"/>
    <property type="project" value="UniProtKB-KW"/>
</dbReference>
<dbReference type="PROSITE" id="PS01045">
    <property type="entry name" value="SQUALEN_PHYTOEN_SYN_2"/>
    <property type="match status" value="1"/>
</dbReference>
<evidence type="ECO:0000313" key="7">
    <source>
        <dbReference type="Proteomes" id="UP000191342"/>
    </source>
</evidence>
<dbReference type="SFLD" id="SFLDG01212">
    <property type="entry name" value="Phytoene_synthase_like"/>
    <property type="match status" value="1"/>
</dbReference>
<dbReference type="InterPro" id="IPR002060">
    <property type="entry name" value="Squ/phyt_synthse"/>
</dbReference>
<dbReference type="SFLD" id="SFLDS00005">
    <property type="entry name" value="Isoprenoid_Synthase_Type_I"/>
    <property type="match status" value="1"/>
</dbReference>
<evidence type="ECO:0000256" key="4">
    <source>
        <dbReference type="ARBA" id="ARBA00022746"/>
    </source>
</evidence>
<gene>
    <name evidence="6" type="ORF">PENFLA_c010G08841</name>
</gene>
<dbReference type="InterPro" id="IPR008949">
    <property type="entry name" value="Isoprenoid_synthase_dom_sf"/>
</dbReference>
<keyword evidence="3" id="KW-0808">Transferase</keyword>
<dbReference type="OrthoDB" id="6600518at2759"/>
<protein>
    <recommendedName>
        <fullName evidence="2">15-cis-phytoene synthase</fullName>
        <ecNumber evidence="2">2.5.1.32</ecNumber>
    </recommendedName>
</protein>
<proteinExistence type="predicted"/>
<organism evidence="6 7">
    <name type="scientific">Penicillium flavigenum</name>
    <dbReference type="NCBI Taxonomy" id="254877"/>
    <lineage>
        <taxon>Eukaryota</taxon>
        <taxon>Fungi</taxon>
        <taxon>Dikarya</taxon>
        <taxon>Ascomycota</taxon>
        <taxon>Pezizomycotina</taxon>
        <taxon>Eurotiomycetes</taxon>
        <taxon>Eurotiomycetidae</taxon>
        <taxon>Eurotiales</taxon>
        <taxon>Aspergillaceae</taxon>
        <taxon>Penicillium</taxon>
    </lineage>
</organism>
<evidence type="ECO:0000256" key="5">
    <source>
        <dbReference type="SAM" id="Phobius"/>
    </source>
</evidence>
<dbReference type="SFLD" id="SFLDG01018">
    <property type="entry name" value="Squalene/Phytoene_Synthase_Lik"/>
    <property type="match status" value="1"/>
</dbReference>
<accession>A0A1V6TDP7</accession>
<reference evidence="7" key="1">
    <citation type="journal article" date="2017" name="Nat. Microbiol.">
        <title>Global analysis of biosynthetic gene clusters reveals vast potential of secondary metabolite production in Penicillium species.</title>
        <authorList>
            <person name="Nielsen J.C."/>
            <person name="Grijseels S."/>
            <person name="Prigent S."/>
            <person name="Ji B."/>
            <person name="Dainat J."/>
            <person name="Nielsen K.F."/>
            <person name="Frisvad J.C."/>
            <person name="Workman M."/>
            <person name="Nielsen J."/>
        </authorList>
    </citation>
    <scope>NUCLEOTIDE SEQUENCE [LARGE SCALE GENOMIC DNA]</scope>
    <source>
        <strain evidence="7">IBT 14082</strain>
    </source>
</reference>